<evidence type="ECO:0000313" key="1">
    <source>
        <dbReference type="EMBL" id="GGB12983.1"/>
    </source>
</evidence>
<proteinExistence type="predicted"/>
<organism evidence="1 2">
    <name type="scientific">Brucella endophytica</name>
    <dbReference type="NCBI Taxonomy" id="1963359"/>
    <lineage>
        <taxon>Bacteria</taxon>
        <taxon>Pseudomonadati</taxon>
        <taxon>Pseudomonadota</taxon>
        <taxon>Alphaproteobacteria</taxon>
        <taxon>Hyphomicrobiales</taxon>
        <taxon>Brucellaceae</taxon>
        <taxon>Brucella/Ochrobactrum group</taxon>
        <taxon>Brucella</taxon>
    </lineage>
</organism>
<dbReference type="RefSeq" id="WP_188826497.1">
    <property type="nucleotide sequence ID" value="NZ_BMHH01000043.1"/>
</dbReference>
<accession>A0A916WLE4</accession>
<reference evidence="1" key="1">
    <citation type="journal article" date="2014" name="Int. J. Syst. Evol. Microbiol.">
        <title>Complete genome sequence of Corynebacterium casei LMG S-19264T (=DSM 44701T), isolated from a smear-ripened cheese.</title>
        <authorList>
            <consortium name="US DOE Joint Genome Institute (JGI-PGF)"/>
            <person name="Walter F."/>
            <person name="Albersmeier A."/>
            <person name="Kalinowski J."/>
            <person name="Ruckert C."/>
        </authorList>
    </citation>
    <scope>NUCLEOTIDE SEQUENCE</scope>
    <source>
        <strain evidence="1">CGMCC 1.15082</strain>
    </source>
</reference>
<keyword evidence="2" id="KW-1185">Reference proteome</keyword>
<comment type="caution">
    <text evidence="1">The sequence shown here is derived from an EMBL/GenBank/DDBJ whole genome shotgun (WGS) entry which is preliminary data.</text>
</comment>
<reference evidence="1" key="2">
    <citation type="submission" date="2020-09" db="EMBL/GenBank/DDBJ databases">
        <authorList>
            <person name="Sun Q."/>
            <person name="Zhou Y."/>
        </authorList>
    </citation>
    <scope>NUCLEOTIDE SEQUENCE</scope>
    <source>
        <strain evidence="1">CGMCC 1.15082</strain>
    </source>
</reference>
<dbReference type="AlphaFoldDB" id="A0A916WLE4"/>
<evidence type="ECO:0000313" key="2">
    <source>
        <dbReference type="Proteomes" id="UP000646478"/>
    </source>
</evidence>
<gene>
    <name evidence="1" type="ORF">GCM10011491_45930</name>
</gene>
<name>A0A916WLE4_9HYPH</name>
<dbReference type="Proteomes" id="UP000646478">
    <property type="component" value="Unassembled WGS sequence"/>
</dbReference>
<sequence>MKEQETASGTITVGPAASTKLYSNQLLMVTATVEMTGDKAIPDQAEIVLSVPTGGTIEGNNPQPVVITDAGQPGRTRGVATFFVRITGPNAVKCNADPVQSTWDGLQINSGSQTWNTILDHTVRLSVSNLAKPFIPLAPDDKQLPSATEYTLIACATVTDSTNGDAPVPSYVVQWQSQTGIDLFMTNMNTYLNATDTQKLTPESSAVRGGPNDGGYKVYSASDDQGIARLYLVSTTQWTSGGLKVVPSGASEYVYPGGRFLVSNPNLQTAKTPANPQTQGADAVINLDEVVGPRMGVLIPDYQDAQEGDLIVTLMNGISEDHFLWSSSSTGGAYNSSYAKIDTINDGVNDNMLQYIVGTTAGDVFNSQIQMFPATGKKTVAVPNGVLNPPDMKDGVQIGWARAQNPILVYVPLPYDKDTPAKEHDQIKVYANIDAFYNGTSDERTPVAVGANPDLQKEDITAGYTIVAVDNTPFLHLGDERVSPYKRGQAIFYYQVIQPGLAQGIKSTSMPLTAHVDAVPR</sequence>
<protein>
    <submittedName>
        <fullName evidence="1">Uncharacterized protein</fullName>
    </submittedName>
</protein>
<dbReference type="EMBL" id="BMHH01000043">
    <property type="protein sequence ID" value="GGB12983.1"/>
    <property type="molecule type" value="Genomic_DNA"/>
</dbReference>